<dbReference type="GO" id="GO:0046983">
    <property type="term" value="F:protein dimerization activity"/>
    <property type="evidence" value="ECO:0007669"/>
    <property type="project" value="InterPro"/>
</dbReference>
<evidence type="ECO:0000313" key="3">
    <source>
        <dbReference type="Proteomes" id="UP001459277"/>
    </source>
</evidence>
<dbReference type="InterPro" id="IPR012967">
    <property type="entry name" value="COMT_dimerisation"/>
</dbReference>
<reference evidence="2 3" key="1">
    <citation type="submission" date="2024-01" db="EMBL/GenBank/DDBJ databases">
        <title>A telomere-to-telomere, gap-free genome of sweet tea (Lithocarpus litseifolius).</title>
        <authorList>
            <person name="Zhou J."/>
        </authorList>
    </citation>
    <scope>NUCLEOTIDE SEQUENCE [LARGE SCALE GENOMIC DNA]</scope>
    <source>
        <strain evidence="2">Zhou-2022a</strain>
        <tissue evidence="2">Leaf</tissue>
    </source>
</reference>
<gene>
    <name evidence="2" type="ORF">SO802_023971</name>
</gene>
<dbReference type="AlphaFoldDB" id="A0AAW2C888"/>
<protein>
    <recommendedName>
        <fullName evidence="1">O-methyltransferase dimerisation domain-containing protein</fullName>
    </recommendedName>
</protein>
<organism evidence="2 3">
    <name type="scientific">Lithocarpus litseifolius</name>
    <dbReference type="NCBI Taxonomy" id="425828"/>
    <lineage>
        <taxon>Eukaryota</taxon>
        <taxon>Viridiplantae</taxon>
        <taxon>Streptophyta</taxon>
        <taxon>Embryophyta</taxon>
        <taxon>Tracheophyta</taxon>
        <taxon>Spermatophyta</taxon>
        <taxon>Magnoliopsida</taxon>
        <taxon>eudicotyledons</taxon>
        <taxon>Gunneridae</taxon>
        <taxon>Pentapetalae</taxon>
        <taxon>rosids</taxon>
        <taxon>fabids</taxon>
        <taxon>Fagales</taxon>
        <taxon>Fagaceae</taxon>
        <taxon>Lithocarpus</taxon>
    </lineage>
</organism>
<dbReference type="InterPro" id="IPR036388">
    <property type="entry name" value="WH-like_DNA-bd_sf"/>
</dbReference>
<dbReference type="Pfam" id="PF08100">
    <property type="entry name" value="Dimerisation"/>
    <property type="match status" value="1"/>
</dbReference>
<keyword evidence="3" id="KW-1185">Reference proteome</keyword>
<sequence>METKEAKALLEGQAEIWQHLSGFAASMALKCAVELRIADIINSHGGPITLCQIAAGIVNSPSLDIPYLARIMHEITSPQKHLNRT</sequence>
<accession>A0AAW2C888</accession>
<dbReference type="InterPro" id="IPR036390">
    <property type="entry name" value="WH_DNA-bd_sf"/>
</dbReference>
<dbReference type="Proteomes" id="UP001459277">
    <property type="component" value="Unassembled WGS sequence"/>
</dbReference>
<dbReference type="SUPFAM" id="SSF46785">
    <property type="entry name" value="Winged helix' DNA-binding domain"/>
    <property type="match status" value="1"/>
</dbReference>
<comment type="caution">
    <text evidence="2">The sequence shown here is derived from an EMBL/GenBank/DDBJ whole genome shotgun (WGS) entry which is preliminary data.</text>
</comment>
<feature type="domain" description="O-methyltransferase dimerisation" evidence="1">
    <location>
        <begin position="17"/>
        <end position="72"/>
    </location>
</feature>
<dbReference type="EMBL" id="JAZDWU010000008">
    <property type="protein sequence ID" value="KAK9994268.1"/>
    <property type="molecule type" value="Genomic_DNA"/>
</dbReference>
<dbReference type="Gene3D" id="1.10.10.10">
    <property type="entry name" value="Winged helix-like DNA-binding domain superfamily/Winged helix DNA-binding domain"/>
    <property type="match status" value="1"/>
</dbReference>
<evidence type="ECO:0000259" key="1">
    <source>
        <dbReference type="Pfam" id="PF08100"/>
    </source>
</evidence>
<name>A0AAW2C888_9ROSI</name>
<evidence type="ECO:0000313" key="2">
    <source>
        <dbReference type="EMBL" id="KAK9994268.1"/>
    </source>
</evidence>
<proteinExistence type="predicted"/>